<dbReference type="CDD" id="cd03784">
    <property type="entry name" value="GT1_Gtf-like"/>
    <property type="match status" value="1"/>
</dbReference>
<organism evidence="4 5">
    <name type="scientific">Eisenbergiella massiliensis</name>
    <dbReference type="NCBI Taxonomy" id="1720294"/>
    <lineage>
        <taxon>Bacteria</taxon>
        <taxon>Bacillati</taxon>
        <taxon>Bacillota</taxon>
        <taxon>Clostridia</taxon>
        <taxon>Lachnospirales</taxon>
        <taxon>Lachnospiraceae</taxon>
        <taxon>Eisenbergiella</taxon>
    </lineage>
</organism>
<dbReference type="Pfam" id="PF06722">
    <property type="entry name" value="EryCIII-like_C"/>
    <property type="match status" value="1"/>
</dbReference>
<dbReference type="InterPro" id="IPR006326">
    <property type="entry name" value="UDPGT_MGT-like"/>
</dbReference>
<dbReference type="InterPro" id="IPR002213">
    <property type="entry name" value="UDP_glucos_trans"/>
</dbReference>
<evidence type="ECO:0000313" key="4">
    <source>
        <dbReference type="EMBL" id="RGE59722.1"/>
    </source>
</evidence>
<dbReference type="GeneID" id="97987766"/>
<comment type="similarity">
    <text evidence="1">Belongs to the UDP-glycosyltransferase family.</text>
</comment>
<evidence type="ECO:0000259" key="3">
    <source>
        <dbReference type="Pfam" id="PF06722"/>
    </source>
</evidence>
<keyword evidence="5" id="KW-1185">Reference proteome</keyword>
<dbReference type="Proteomes" id="UP000260812">
    <property type="component" value="Unassembled WGS sequence"/>
</dbReference>
<dbReference type="AlphaFoldDB" id="A0A3E3I3T5"/>
<evidence type="ECO:0000256" key="2">
    <source>
        <dbReference type="ARBA" id="ARBA00022679"/>
    </source>
</evidence>
<proteinExistence type="inferred from homology"/>
<comment type="caution">
    <text evidence="4">The sequence shown here is derived from an EMBL/GenBank/DDBJ whole genome shotgun (WGS) entry which is preliminary data.</text>
</comment>
<dbReference type="InterPro" id="IPR010610">
    <property type="entry name" value="EryCIII-like_C"/>
</dbReference>
<dbReference type="EMBL" id="QVLV01000008">
    <property type="protein sequence ID" value="RGE59722.1"/>
    <property type="molecule type" value="Genomic_DNA"/>
</dbReference>
<accession>A0A3E3I3T5</accession>
<dbReference type="PANTHER" id="PTHR21015">
    <property type="entry name" value="UDP-N-ACETYLGLUCOSAMINE--N-ACETYLMURAMYL-(PENTAPEPTIDE) PYROPHOSPHORYL-UNDECAPRENOL N-ACETYLGLUCOSAMINE TRANSFERASE 1"/>
    <property type="match status" value="1"/>
</dbReference>
<dbReference type="GO" id="GO:0016758">
    <property type="term" value="F:hexosyltransferase activity"/>
    <property type="evidence" value="ECO:0007669"/>
    <property type="project" value="InterPro"/>
</dbReference>
<dbReference type="RefSeq" id="WP_021635325.1">
    <property type="nucleotide sequence ID" value="NZ_CANNOQ010000133.1"/>
</dbReference>
<evidence type="ECO:0000313" key="5">
    <source>
        <dbReference type="Proteomes" id="UP000260812"/>
    </source>
</evidence>
<dbReference type="Gene3D" id="3.40.50.2000">
    <property type="entry name" value="Glycogen Phosphorylase B"/>
    <property type="match status" value="2"/>
</dbReference>
<name>A0A3E3I3T5_9FIRM</name>
<keyword evidence="2 4" id="KW-0808">Transferase</keyword>
<evidence type="ECO:0000256" key="1">
    <source>
        <dbReference type="ARBA" id="ARBA00009995"/>
    </source>
</evidence>
<dbReference type="PANTHER" id="PTHR21015:SF22">
    <property type="entry name" value="GLYCOSYLTRANSFERASE"/>
    <property type="match status" value="1"/>
</dbReference>
<gene>
    <name evidence="4" type="ORF">DXC51_13010</name>
</gene>
<feature type="domain" description="Erythromycin biosynthesis protein CIII-like C-terminal" evidence="3">
    <location>
        <begin position="265"/>
        <end position="364"/>
    </location>
</feature>
<dbReference type="SUPFAM" id="SSF53756">
    <property type="entry name" value="UDP-Glycosyltransferase/glycogen phosphorylase"/>
    <property type="match status" value="1"/>
</dbReference>
<reference evidence="4" key="1">
    <citation type="submission" date="2018-08" db="EMBL/GenBank/DDBJ databases">
        <title>A genome reference for cultivated species of the human gut microbiota.</title>
        <authorList>
            <person name="Zou Y."/>
            <person name="Xue W."/>
            <person name="Luo G."/>
        </authorList>
    </citation>
    <scope>NUCLEOTIDE SEQUENCE [LARGE SCALE GENOMIC DNA]</scope>
    <source>
        <strain evidence="4">TF05-5AC</strain>
    </source>
</reference>
<dbReference type="FunFam" id="3.40.50.2000:FF:000072">
    <property type="entry name" value="Glycosyl transferase"/>
    <property type="match status" value="1"/>
</dbReference>
<sequence>MSKIVFFCIPAYGHTNPTIEVVRELVKRGNQVHYYSFYEFRSRIEETGAVCIPCDDFMPPAPKDIDKKVGKDLSSLVDMTVDVTLAMEDKVLGELRAWKPDCIVSDSICIWGKLYAKKLNVPFVCSTTTFAFNQQTARLMKQSLSELLRMLSGMPRINARLRQLRRHGYEIRQFYELLQNDNDTETIVYTSKEFQPMSETFSDKFTFTGPSIAVPKPSGHKKSRPLIYISLGTVLNRQEDFYISCMKALKTEALDVIMSVGGRTDISGLGVIPDNFQVIPRVNQLEVLQEADVFLTHCGMNSVSESLYFGVPMVLFPQQPEEGAVARRVQEVGAGIPLPGREASVIRESILQVLKNARFRVAAGGIGESFRKAGGAQKAADVIEKISSK</sequence>
<protein>
    <submittedName>
        <fullName evidence="4">Glucosyltransferase</fullName>
    </submittedName>
</protein>
<dbReference type="GO" id="GO:0008194">
    <property type="term" value="F:UDP-glycosyltransferase activity"/>
    <property type="evidence" value="ECO:0007669"/>
    <property type="project" value="InterPro"/>
</dbReference>
<dbReference type="NCBIfam" id="TIGR01426">
    <property type="entry name" value="MGT"/>
    <property type="match status" value="1"/>
</dbReference>